<dbReference type="SMART" id="SM00344">
    <property type="entry name" value="HTH_ASNC"/>
    <property type="match status" value="2"/>
</dbReference>
<evidence type="ECO:0000259" key="4">
    <source>
        <dbReference type="PROSITE" id="PS50956"/>
    </source>
</evidence>
<keyword evidence="3" id="KW-0804">Transcription</keyword>
<dbReference type="RefSeq" id="WP_150406513.1">
    <property type="nucleotide sequence ID" value="NZ_VXLC01000023.1"/>
</dbReference>
<feature type="domain" description="HTH asnC-type" evidence="4">
    <location>
        <begin position="1"/>
        <end position="61"/>
    </location>
</feature>
<dbReference type="PANTHER" id="PTHR30154">
    <property type="entry name" value="LEUCINE-RESPONSIVE REGULATORY PROTEIN"/>
    <property type="match status" value="1"/>
</dbReference>
<dbReference type="GO" id="GO:0043200">
    <property type="term" value="P:response to amino acid"/>
    <property type="evidence" value="ECO:0007669"/>
    <property type="project" value="TreeGrafter"/>
</dbReference>
<dbReference type="AlphaFoldDB" id="A0A5N0E4U5"/>
<organism evidence="5 6">
    <name type="scientific">Nocardia colli</name>
    <dbReference type="NCBI Taxonomy" id="2545717"/>
    <lineage>
        <taxon>Bacteria</taxon>
        <taxon>Bacillati</taxon>
        <taxon>Actinomycetota</taxon>
        <taxon>Actinomycetes</taxon>
        <taxon>Mycobacteriales</taxon>
        <taxon>Nocardiaceae</taxon>
        <taxon>Nocardia</taxon>
    </lineage>
</organism>
<dbReference type="Pfam" id="PF01037">
    <property type="entry name" value="AsnC_trans_reg"/>
    <property type="match status" value="1"/>
</dbReference>
<evidence type="ECO:0000256" key="1">
    <source>
        <dbReference type="ARBA" id="ARBA00023015"/>
    </source>
</evidence>
<name>A0A5N0E4U5_9NOCA</name>
<protein>
    <submittedName>
        <fullName evidence="5">Lrp/AsnC family transcriptional regulator</fullName>
    </submittedName>
</protein>
<gene>
    <name evidence="5" type="ORF">F3087_35540</name>
</gene>
<dbReference type="PROSITE" id="PS50956">
    <property type="entry name" value="HTH_ASNC_2"/>
    <property type="match status" value="2"/>
</dbReference>
<dbReference type="Gene3D" id="1.10.10.10">
    <property type="entry name" value="Winged helix-like DNA-binding domain superfamily/Winged helix DNA-binding domain"/>
    <property type="match status" value="2"/>
</dbReference>
<keyword evidence="6" id="KW-1185">Reference proteome</keyword>
<keyword evidence="2" id="KW-0238">DNA-binding</keyword>
<evidence type="ECO:0000256" key="3">
    <source>
        <dbReference type="ARBA" id="ARBA00023163"/>
    </source>
</evidence>
<dbReference type="InterPro" id="IPR036390">
    <property type="entry name" value="WH_DNA-bd_sf"/>
</dbReference>
<dbReference type="InterPro" id="IPR011008">
    <property type="entry name" value="Dimeric_a/b-barrel"/>
</dbReference>
<evidence type="ECO:0000256" key="2">
    <source>
        <dbReference type="ARBA" id="ARBA00023125"/>
    </source>
</evidence>
<dbReference type="PANTHER" id="PTHR30154:SF34">
    <property type="entry name" value="TRANSCRIPTIONAL REGULATOR AZLB"/>
    <property type="match status" value="1"/>
</dbReference>
<dbReference type="EMBL" id="VXLC01000023">
    <property type="protein sequence ID" value="KAA8883986.1"/>
    <property type="molecule type" value="Genomic_DNA"/>
</dbReference>
<accession>A0A5N0E4U5</accession>
<dbReference type="GO" id="GO:0005829">
    <property type="term" value="C:cytosol"/>
    <property type="evidence" value="ECO:0007669"/>
    <property type="project" value="TreeGrafter"/>
</dbReference>
<dbReference type="PRINTS" id="PR00033">
    <property type="entry name" value="HTHASNC"/>
</dbReference>
<dbReference type="SUPFAM" id="SSF54909">
    <property type="entry name" value="Dimeric alpha+beta barrel"/>
    <property type="match status" value="2"/>
</dbReference>
<sequence>MDSVDRGLIHALHIDGRAAFRDIASVLGVSENTVARRYRKLRGDGTLRVVGMVNGRRLGYVSWTVRVRCTPDAAASVAKALADRADTSFVYLLSGGTEVSCTVQAASSQEQDALLLHKLPRTSRVVSVSAHLVLRGFALPSGWQGVVALSPEQAVLLEPSPVETSAAPVELDDGDRSLLHALNRDGRASYAELTAVTGWSESTVKRRLAALRRTGVLQLHLDLPPAALGFHTEARLWINTQPAHVVDVAEALSHHPEVAFAALTTGSTNLLAAINCRDTTDLSTYLTDRIAPLQGINSIETAPIIKTVKRAGALLL</sequence>
<dbReference type="Pfam" id="PF13404">
    <property type="entry name" value="HTH_AsnC-type"/>
    <property type="match status" value="2"/>
</dbReference>
<dbReference type="InterPro" id="IPR019887">
    <property type="entry name" value="Tscrpt_reg_AsnC/Lrp_C"/>
</dbReference>
<dbReference type="OrthoDB" id="3453230at2"/>
<dbReference type="SUPFAM" id="SSF46785">
    <property type="entry name" value="Winged helix' DNA-binding domain"/>
    <property type="match status" value="2"/>
</dbReference>
<reference evidence="5 6" key="1">
    <citation type="submission" date="2019-09" db="EMBL/GenBank/DDBJ databases">
        <authorList>
            <person name="Wang X."/>
        </authorList>
    </citation>
    <scope>NUCLEOTIDE SEQUENCE [LARGE SCALE GENOMIC DNA]</scope>
    <source>
        <strain evidence="5 6">CICC 11023</strain>
    </source>
</reference>
<evidence type="ECO:0000313" key="5">
    <source>
        <dbReference type="EMBL" id="KAA8883986.1"/>
    </source>
</evidence>
<dbReference type="Gene3D" id="3.30.70.920">
    <property type="match status" value="1"/>
</dbReference>
<dbReference type="InterPro" id="IPR036388">
    <property type="entry name" value="WH-like_DNA-bd_sf"/>
</dbReference>
<keyword evidence="1" id="KW-0805">Transcription regulation</keyword>
<dbReference type="GO" id="GO:0043565">
    <property type="term" value="F:sequence-specific DNA binding"/>
    <property type="evidence" value="ECO:0007669"/>
    <property type="project" value="InterPro"/>
</dbReference>
<proteinExistence type="predicted"/>
<evidence type="ECO:0000313" key="6">
    <source>
        <dbReference type="Proteomes" id="UP000323876"/>
    </source>
</evidence>
<feature type="domain" description="HTH asnC-type" evidence="4">
    <location>
        <begin position="171"/>
        <end position="231"/>
    </location>
</feature>
<dbReference type="Proteomes" id="UP000323876">
    <property type="component" value="Unassembled WGS sequence"/>
</dbReference>
<dbReference type="InterPro" id="IPR000485">
    <property type="entry name" value="AsnC-type_HTH_dom"/>
</dbReference>
<comment type="caution">
    <text evidence="5">The sequence shown here is derived from an EMBL/GenBank/DDBJ whole genome shotgun (WGS) entry which is preliminary data.</text>
</comment>
<dbReference type="InterPro" id="IPR019888">
    <property type="entry name" value="Tscrpt_reg_AsnC-like"/>
</dbReference>